<reference evidence="1 2" key="1">
    <citation type="submission" date="2020-12" db="EMBL/GenBank/DDBJ databases">
        <title>Bacterial novel species Pedobacter sp. SD-b isolated from soil.</title>
        <authorList>
            <person name="Jung H.-Y."/>
        </authorList>
    </citation>
    <scope>NUCLEOTIDE SEQUENCE [LARGE SCALE GENOMIC DNA]</scope>
    <source>
        <strain evidence="1 2">SD-b</strain>
    </source>
</reference>
<sequence length="194" mass="22212">MKFITSFFLSVCFLIPNSKAFNKNPIADSCKNQVTIIAEYQRLRSTHSTVFQGFNLIFTKQINLKNSLGLGLEYSNAPFHGDNGYNLYDLKFLPVFVDFRHNFLTYKILTPFFITDLGYTFIGYDREKEGFPLTKTRIKEGGIYLNGAIGLKCKILKRFYPNVSFGFKGFHNSFNNLDIDPHGLVFRTGIAIVI</sequence>
<dbReference type="Proteomes" id="UP000660024">
    <property type="component" value="Unassembled WGS sequence"/>
</dbReference>
<evidence type="ECO:0008006" key="3">
    <source>
        <dbReference type="Google" id="ProtNLM"/>
    </source>
</evidence>
<dbReference type="RefSeq" id="WP_200585829.1">
    <property type="nucleotide sequence ID" value="NZ_JAEHFY010000010.1"/>
</dbReference>
<dbReference type="EMBL" id="JAEHFY010000010">
    <property type="protein sequence ID" value="MBK0383024.1"/>
    <property type="molecule type" value="Genomic_DNA"/>
</dbReference>
<protein>
    <recommendedName>
        <fullName evidence="3">Outer membrane protein beta-barrel domain-containing protein</fullName>
    </recommendedName>
</protein>
<keyword evidence="2" id="KW-1185">Reference proteome</keyword>
<evidence type="ECO:0000313" key="2">
    <source>
        <dbReference type="Proteomes" id="UP000660024"/>
    </source>
</evidence>
<dbReference type="InterPro" id="IPR011250">
    <property type="entry name" value="OMP/PagP_B-barrel"/>
</dbReference>
<organism evidence="1 2">
    <name type="scientific">Pedobacter segetis</name>
    <dbReference type="NCBI Taxonomy" id="2793069"/>
    <lineage>
        <taxon>Bacteria</taxon>
        <taxon>Pseudomonadati</taxon>
        <taxon>Bacteroidota</taxon>
        <taxon>Sphingobacteriia</taxon>
        <taxon>Sphingobacteriales</taxon>
        <taxon>Sphingobacteriaceae</taxon>
        <taxon>Pedobacter</taxon>
    </lineage>
</organism>
<dbReference type="SUPFAM" id="SSF56925">
    <property type="entry name" value="OMPA-like"/>
    <property type="match status" value="1"/>
</dbReference>
<proteinExistence type="predicted"/>
<name>A0ABS1BJG7_9SPHI</name>
<accession>A0ABS1BJG7</accession>
<gene>
    <name evidence="1" type="ORF">I5M32_08635</name>
</gene>
<comment type="caution">
    <text evidence="1">The sequence shown here is derived from an EMBL/GenBank/DDBJ whole genome shotgun (WGS) entry which is preliminary data.</text>
</comment>
<evidence type="ECO:0000313" key="1">
    <source>
        <dbReference type="EMBL" id="MBK0383024.1"/>
    </source>
</evidence>